<sequence length="161" mass="18569">MSNDNEKEMETNFESLASSSLSSQHIFVVNNLEQRIRQSFSDFSKKEIFINKWKPNEEILNDIEKYSKLILVNIDNCLRELRGSLFGMTDLTIESLQSYNNSISNTCDIVDIVIKNSYSVLAKVCLFYGSVNQNIKPMVQQVKDIKRIVDLFESQFSSSNF</sequence>
<dbReference type="Pfam" id="PF10157">
    <property type="entry name" value="BORCS6"/>
    <property type="match status" value="1"/>
</dbReference>
<dbReference type="AlphaFoldDB" id="A0A0N4UQK1"/>
<dbReference type="Proteomes" id="UP000038040">
    <property type="component" value="Unplaced"/>
</dbReference>
<evidence type="ECO:0000313" key="5">
    <source>
        <dbReference type="WBParaSite" id="DME_0001029201-mRNA-1"/>
    </source>
</evidence>
<dbReference type="OrthoDB" id="21270at2759"/>
<dbReference type="PANTHER" id="PTHR13440">
    <property type="entry name" value="BLOC-1 RELATED COMPLEX SUBUNIT 6"/>
    <property type="match status" value="1"/>
</dbReference>
<evidence type="ECO:0000259" key="1">
    <source>
        <dbReference type="Pfam" id="PF10157"/>
    </source>
</evidence>
<organism evidence="3 5">
    <name type="scientific">Dracunculus medinensis</name>
    <name type="common">Guinea worm</name>
    <dbReference type="NCBI Taxonomy" id="318479"/>
    <lineage>
        <taxon>Eukaryota</taxon>
        <taxon>Metazoa</taxon>
        <taxon>Ecdysozoa</taxon>
        <taxon>Nematoda</taxon>
        <taxon>Chromadorea</taxon>
        <taxon>Rhabditida</taxon>
        <taxon>Spirurina</taxon>
        <taxon>Dracunculoidea</taxon>
        <taxon>Dracunculidae</taxon>
        <taxon>Dracunculus</taxon>
    </lineage>
</organism>
<gene>
    <name evidence="2" type="ORF">DME_LOCUS3788</name>
</gene>
<dbReference type="PANTHER" id="PTHR13440:SF7">
    <property type="entry name" value="BLOC-1 RELATED COMPLEX SUBUNIT 6"/>
    <property type="match status" value="1"/>
</dbReference>
<dbReference type="EMBL" id="UYYG01000187">
    <property type="protein sequence ID" value="VDN53815.1"/>
    <property type="molecule type" value="Genomic_DNA"/>
</dbReference>
<dbReference type="InterPro" id="IPR019314">
    <property type="entry name" value="BORCS6"/>
</dbReference>
<name>A0A0N4UQK1_DRAME</name>
<dbReference type="STRING" id="318479.A0A0N4UQK1"/>
<dbReference type="WBParaSite" id="DME_0001029201-mRNA-1">
    <property type="protein sequence ID" value="DME_0001029201-mRNA-1"/>
    <property type="gene ID" value="DME_0001029201"/>
</dbReference>
<proteinExistence type="predicted"/>
<protein>
    <submittedName>
        <fullName evidence="5">BORCS6 domain-containing protein</fullName>
    </submittedName>
</protein>
<reference evidence="5" key="1">
    <citation type="submission" date="2017-02" db="UniProtKB">
        <authorList>
            <consortium name="WormBaseParasite"/>
        </authorList>
    </citation>
    <scope>IDENTIFICATION</scope>
</reference>
<dbReference type="Proteomes" id="UP000274756">
    <property type="component" value="Unassembled WGS sequence"/>
</dbReference>
<evidence type="ECO:0000313" key="2">
    <source>
        <dbReference type="EMBL" id="VDN53815.1"/>
    </source>
</evidence>
<reference evidence="2 4" key="2">
    <citation type="submission" date="2018-11" db="EMBL/GenBank/DDBJ databases">
        <authorList>
            <consortium name="Pathogen Informatics"/>
        </authorList>
    </citation>
    <scope>NUCLEOTIDE SEQUENCE [LARGE SCALE GENOMIC DNA]</scope>
</reference>
<accession>A0A0N4UQK1</accession>
<evidence type="ECO:0000313" key="4">
    <source>
        <dbReference type="Proteomes" id="UP000274756"/>
    </source>
</evidence>
<dbReference type="InterPro" id="IPR046465">
    <property type="entry name" value="BORCS6_C"/>
</dbReference>
<keyword evidence="4" id="KW-1185">Reference proteome</keyword>
<dbReference type="GO" id="GO:0032418">
    <property type="term" value="P:lysosome localization"/>
    <property type="evidence" value="ECO:0007669"/>
    <property type="project" value="TreeGrafter"/>
</dbReference>
<evidence type="ECO:0000313" key="3">
    <source>
        <dbReference type="Proteomes" id="UP000038040"/>
    </source>
</evidence>
<dbReference type="GO" id="GO:0099078">
    <property type="term" value="C:BORC complex"/>
    <property type="evidence" value="ECO:0007669"/>
    <property type="project" value="TreeGrafter"/>
</dbReference>
<feature type="domain" description="BLOC-1-related complex subunit 6 C-terminal helix" evidence="1">
    <location>
        <begin position="53"/>
        <end position="153"/>
    </location>
</feature>